<reference evidence="2" key="1">
    <citation type="submission" date="2021-02" db="EMBL/GenBank/DDBJ databases">
        <authorList>
            <person name="Dougan E. K."/>
            <person name="Rhodes N."/>
            <person name="Thang M."/>
            <person name="Chan C."/>
        </authorList>
    </citation>
    <scope>NUCLEOTIDE SEQUENCE</scope>
</reference>
<evidence type="ECO:0000256" key="1">
    <source>
        <dbReference type="SAM" id="Coils"/>
    </source>
</evidence>
<protein>
    <submittedName>
        <fullName evidence="2">Uncharacterized protein</fullName>
    </submittedName>
</protein>
<sequence>MAAAAGSDRSRDLRGVDLAPMDLDLQLGSAADALLAASGQAFSSTEDARKGWTKKEQNAMKKRRLEAELRSLEMQQRQHQTRANAFLKEEAREKLVTDDLLQLQDIPAAFEDYNRDPTFAQVGIRA</sequence>
<organism evidence="2 3">
    <name type="scientific">Symbiodinium natans</name>
    <dbReference type="NCBI Taxonomy" id="878477"/>
    <lineage>
        <taxon>Eukaryota</taxon>
        <taxon>Sar</taxon>
        <taxon>Alveolata</taxon>
        <taxon>Dinophyceae</taxon>
        <taxon>Suessiales</taxon>
        <taxon>Symbiodiniaceae</taxon>
        <taxon>Symbiodinium</taxon>
    </lineage>
</organism>
<comment type="caution">
    <text evidence="2">The sequence shown here is derived from an EMBL/GenBank/DDBJ whole genome shotgun (WGS) entry which is preliminary data.</text>
</comment>
<keyword evidence="1" id="KW-0175">Coiled coil</keyword>
<evidence type="ECO:0000313" key="3">
    <source>
        <dbReference type="Proteomes" id="UP000604046"/>
    </source>
</evidence>
<keyword evidence="3" id="KW-1185">Reference proteome</keyword>
<gene>
    <name evidence="2" type="ORF">SNAT2548_LOCUS7179</name>
</gene>
<name>A0A812JW58_9DINO</name>
<feature type="coiled-coil region" evidence="1">
    <location>
        <begin position="55"/>
        <end position="82"/>
    </location>
</feature>
<evidence type="ECO:0000313" key="2">
    <source>
        <dbReference type="EMBL" id="CAE7212148.1"/>
    </source>
</evidence>
<dbReference type="EMBL" id="CAJNDS010000493">
    <property type="protein sequence ID" value="CAE7212148.1"/>
    <property type="molecule type" value="Genomic_DNA"/>
</dbReference>
<proteinExistence type="predicted"/>
<dbReference type="AlphaFoldDB" id="A0A812JW58"/>
<accession>A0A812JW58</accession>
<dbReference type="Proteomes" id="UP000604046">
    <property type="component" value="Unassembled WGS sequence"/>
</dbReference>